<dbReference type="PANTHER" id="PTHR14042">
    <property type="entry name" value="DOPEY-RELATED"/>
    <property type="match status" value="1"/>
</dbReference>
<evidence type="ECO:0000256" key="3">
    <source>
        <dbReference type="ARBA" id="ARBA00022927"/>
    </source>
</evidence>
<evidence type="ECO:0000256" key="2">
    <source>
        <dbReference type="ARBA" id="ARBA00022448"/>
    </source>
</evidence>
<proteinExistence type="inferred from homology"/>
<dbReference type="Proteomes" id="UP001626550">
    <property type="component" value="Unassembled WGS sequence"/>
</dbReference>
<dbReference type="Pfam" id="PF04118">
    <property type="entry name" value="Dopey_N"/>
    <property type="match status" value="1"/>
</dbReference>
<feature type="domain" description="DOP1 N-terminal" evidence="8">
    <location>
        <begin position="11"/>
        <end position="296"/>
    </location>
</feature>
<comment type="subcellular location">
    <subcellularLocation>
        <location evidence="1">Golgi apparatus membrane</location>
        <topology evidence="1">Peripheral membrane protein</topology>
    </subcellularLocation>
</comment>
<dbReference type="PANTHER" id="PTHR14042:SF24">
    <property type="entry name" value="PROTEIN DOPEY-1 HOMOLOG"/>
    <property type="match status" value="1"/>
</dbReference>
<evidence type="ECO:0000256" key="6">
    <source>
        <dbReference type="ARBA" id="ARBA00046326"/>
    </source>
</evidence>
<keyword evidence="5" id="KW-0472">Membrane</keyword>
<evidence type="ECO:0000256" key="4">
    <source>
        <dbReference type="ARBA" id="ARBA00023034"/>
    </source>
</evidence>
<comment type="caution">
    <text evidence="11">The sequence shown here is derived from an EMBL/GenBank/DDBJ whole genome shotgun (WGS) entry which is preliminary data.</text>
</comment>
<feature type="region of interest" description="Disordered" evidence="7">
    <location>
        <begin position="1016"/>
        <end position="1051"/>
    </location>
</feature>
<evidence type="ECO:0000256" key="1">
    <source>
        <dbReference type="ARBA" id="ARBA00004395"/>
    </source>
</evidence>
<keyword evidence="2" id="KW-0813">Transport</keyword>
<dbReference type="Pfam" id="PF24601">
    <property type="entry name" value="TPR_DOP1"/>
    <property type="match status" value="1"/>
</dbReference>
<evidence type="ECO:0000259" key="10">
    <source>
        <dbReference type="Pfam" id="PF24601"/>
    </source>
</evidence>
<evidence type="ECO:0000313" key="12">
    <source>
        <dbReference type="Proteomes" id="UP001626550"/>
    </source>
</evidence>
<reference evidence="11 12" key="1">
    <citation type="submission" date="2024-11" db="EMBL/GenBank/DDBJ databases">
        <title>Adaptive evolution of stress response genes in parasites aligns with host niche diversity.</title>
        <authorList>
            <person name="Hahn C."/>
            <person name="Resl P."/>
        </authorList>
    </citation>
    <scope>NUCLEOTIDE SEQUENCE [LARGE SCALE GENOMIC DNA]</scope>
    <source>
        <strain evidence="11">EGGRZ-B1_66</strain>
        <tissue evidence="11">Body</tissue>
    </source>
</reference>
<dbReference type="InterPro" id="IPR007249">
    <property type="entry name" value="DOP1_N"/>
</dbReference>
<dbReference type="EMBL" id="JBJKFK010000491">
    <property type="protein sequence ID" value="KAL3316729.1"/>
    <property type="molecule type" value="Genomic_DNA"/>
</dbReference>
<dbReference type="GO" id="GO:0015031">
    <property type="term" value="P:protein transport"/>
    <property type="evidence" value="ECO:0007669"/>
    <property type="project" value="UniProtKB-KW"/>
</dbReference>
<dbReference type="GO" id="GO:0000139">
    <property type="term" value="C:Golgi membrane"/>
    <property type="evidence" value="ECO:0007669"/>
    <property type="project" value="UniProtKB-SubCell"/>
</dbReference>
<keyword evidence="4" id="KW-0333">Golgi apparatus</keyword>
<evidence type="ECO:0000256" key="7">
    <source>
        <dbReference type="SAM" id="MobiDB-lite"/>
    </source>
</evidence>
<dbReference type="Pfam" id="PF24597">
    <property type="entry name" value="TPR_DOP1_M"/>
    <property type="match status" value="1"/>
</dbReference>
<dbReference type="InterPro" id="IPR040314">
    <property type="entry name" value="DOP1"/>
</dbReference>
<accession>A0ABD2QB20</accession>
<feature type="domain" description="DOP1-like TPR" evidence="10">
    <location>
        <begin position="1155"/>
        <end position="1306"/>
    </location>
</feature>
<dbReference type="InterPro" id="IPR056459">
    <property type="entry name" value="TPR_DOP1"/>
</dbReference>
<feature type="domain" description="DOP1-like middle TPR" evidence="9">
    <location>
        <begin position="461"/>
        <end position="597"/>
    </location>
</feature>
<gene>
    <name evidence="11" type="primary">DOPEY2</name>
    <name evidence="11" type="ORF">Ciccas_004620</name>
</gene>
<keyword evidence="3" id="KW-0653">Protein transport</keyword>
<organism evidence="11 12">
    <name type="scientific">Cichlidogyrus casuarinus</name>
    <dbReference type="NCBI Taxonomy" id="1844966"/>
    <lineage>
        <taxon>Eukaryota</taxon>
        <taxon>Metazoa</taxon>
        <taxon>Spiralia</taxon>
        <taxon>Lophotrochozoa</taxon>
        <taxon>Platyhelminthes</taxon>
        <taxon>Monogenea</taxon>
        <taxon>Monopisthocotylea</taxon>
        <taxon>Dactylogyridea</taxon>
        <taxon>Ancyrocephalidae</taxon>
        <taxon>Cichlidogyrus</taxon>
    </lineage>
</organism>
<evidence type="ECO:0000259" key="9">
    <source>
        <dbReference type="Pfam" id="PF24597"/>
    </source>
</evidence>
<name>A0ABD2QB20_9PLAT</name>
<evidence type="ECO:0000259" key="8">
    <source>
        <dbReference type="Pfam" id="PF04118"/>
    </source>
</evidence>
<keyword evidence="12" id="KW-1185">Reference proteome</keyword>
<evidence type="ECO:0000256" key="5">
    <source>
        <dbReference type="ARBA" id="ARBA00023136"/>
    </source>
</evidence>
<dbReference type="InterPro" id="IPR056458">
    <property type="entry name" value="TPR_DOP1_M"/>
</dbReference>
<protein>
    <submittedName>
        <fullName evidence="11">Protein dopey-2</fullName>
    </submittedName>
</protein>
<comment type="similarity">
    <text evidence="6">Belongs to the DOP1 family.</text>
</comment>
<evidence type="ECO:0000313" key="11">
    <source>
        <dbReference type="EMBL" id="KAL3316729.1"/>
    </source>
</evidence>
<sequence>MDELDIQSKNDPKLRNYISQVDRALKNFDSSTVWADLISSLGKLIKALQTHPNCNFIPNKLLVGKRLAQCLNPTLPAGVHNRALECYCVIFSNLKEPKLASDMYIYAPPIFALSGLSTISIKPILFEIFEKYFLPLKKLLEPSLSALIESLLSCLEEGSEFFDTSFALLQKFSISVNELCFFTALWQVVITVPAIRHPAINFLLIYMNKTGINDDRVFGSDKTVLLAGLCSLLSDSTVLVQRDSLDFMLLVLSLQKCTTFFDKAEFICLMRSALSILLRRDASLNRRLATWLMGTSPEEKKDLTTGNDSYFYLYGRDVVIQAVKQVIRDPLSLGVNNQQQRSSNEQSGSAVKQNLVTNRVMASRPFRLCTGLLEKREILSNVINEILIDLILYTRLQWLRFGTDDQGNKSFGRDDVIYFNKDSHNPTLETWNKIDGSINLSTKIESYQPDSLNEKSVVTSAQEDFIITANSFYNELESGFLWNYIGTEFSRRYEMTRTQHEVVKFIEWCEVVRFFISKLPLSSYAEMVNIHLPNLAVHILGLIKKELATHGSIHVPSLGISQAMCALIAEVVNLIQINSEGTLTISESVEKHKILNKETFTKLVLALRSVYSQFCVSFFNLDNTTLSNCLLALSKHSPTFNLSAHKLVPCEQMQEQRKWLDFFARLCQMSIVLTTIPLSMDEKSAHILDILCEDTYTEVSYQEKKLPFWIAALVALSILCPDQDVKIISAHTLLDLVEASSSLHGTVQLLTTAKKEQEQQDERSVIKLLFPVLSQPLLSNLMQEPTFFAYLGLSLWQQLDPADSDYHEDICNLLMRLQSLSPVLVSGCQSLSQVAQVRNCKKYVDFCRKLLVHPMTYLESQIISDMLSHDISQKCSAFNRYIILWNMMRSQASFMNPLLAGPIPRRDHKSDVTTALPWRRLAMGLGCSQLASQGPLSTMPQSNVPCQSKLLNAGLGSAEDALKNLAESWLRAALTSGQIGRVIWPLLAALFHPSTTRISLQWSCMKGRHEEREVLVSQRREDRRKKRELKYNGLQADSSVDQSEAESETTDTEEELMAEAREIYGISGSPNGNVVYHKYSDSKQPDHFTAFELDALAKLKSSMAENQTRGVSDKVPNITVDDLFKLSLEELINRLLGKEASYSYLNLPKGTVLPSHSHLLVYHGLYEFDQVLFAFNKIASIIESDPTLAILALAAHPLPIDAPTETNIFGRPTLIILFGSQEKPNVELVLKKIECENLLDLIMHACLLFMSSFLPQKYNFDEIQGQVVTESCCLESLKAKHFSHNKVVQTAAARLLNMIINGLTKIRIFNAPSTNSAKNANGKELNKKYHDLWISSRMECCVPSNTADLNSLLNCLNRSGIASLLLKSSHRLNVYPIVLHSLALCIEFLHYPRTSAQLCTSLGTISSRKDFE</sequence>